<organism evidence="2 3">
    <name type="scientific">Scylla paramamosain</name>
    <name type="common">Mud crab</name>
    <dbReference type="NCBI Taxonomy" id="85552"/>
    <lineage>
        <taxon>Eukaryota</taxon>
        <taxon>Metazoa</taxon>
        <taxon>Ecdysozoa</taxon>
        <taxon>Arthropoda</taxon>
        <taxon>Crustacea</taxon>
        <taxon>Multicrustacea</taxon>
        <taxon>Malacostraca</taxon>
        <taxon>Eumalacostraca</taxon>
        <taxon>Eucarida</taxon>
        <taxon>Decapoda</taxon>
        <taxon>Pleocyemata</taxon>
        <taxon>Brachyura</taxon>
        <taxon>Eubrachyura</taxon>
        <taxon>Portunoidea</taxon>
        <taxon>Portunidae</taxon>
        <taxon>Portuninae</taxon>
        <taxon>Scylla</taxon>
    </lineage>
</organism>
<feature type="compositionally biased region" description="Pro residues" evidence="1">
    <location>
        <begin position="457"/>
        <end position="472"/>
    </location>
</feature>
<evidence type="ECO:0000313" key="3">
    <source>
        <dbReference type="Proteomes" id="UP001487740"/>
    </source>
</evidence>
<keyword evidence="3" id="KW-1185">Reference proteome</keyword>
<reference evidence="2 3" key="1">
    <citation type="submission" date="2023-03" db="EMBL/GenBank/DDBJ databases">
        <title>High-quality genome of Scylla paramamosain provides insights in environmental adaptation.</title>
        <authorList>
            <person name="Zhang L."/>
        </authorList>
    </citation>
    <scope>NUCLEOTIDE SEQUENCE [LARGE SCALE GENOMIC DNA]</scope>
    <source>
        <strain evidence="2">LZ_2023a</strain>
        <tissue evidence="2">Muscle</tissue>
    </source>
</reference>
<evidence type="ECO:0000256" key="1">
    <source>
        <dbReference type="SAM" id="MobiDB-lite"/>
    </source>
</evidence>
<proteinExistence type="predicted"/>
<dbReference type="Proteomes" id="UP001487740">
    <property type="component" value="Unassembled WGS sequence"/>
</dbReference>
<feature type="region of interest" description="Disordered" evidence="1">
    <location>
        <begin position="453"/>
        <end position="480"/>
    </location>
</feature>
<gene>
    <name evidence="2" type="ORF">O3P69_018532</name>
</gene>
<comment type="caution">
    <text evidence="2">The sequence shown here is derived from an EMBL/GenBank/DDBJ whole genome shotgun (WGS) entry which is preliminary data.</text>
</comment>
<feature type="region of interest" description="Disordered" evidence="1">
    <location>
        <begin position="248"/>
        <end position="279"/>
    </location>
</feature>
<accession>A0AAW0T1G9</accession>
<dbReference type="AlphaFoldDB" id="A0AAW0T1G9"/>
<sequence length="618" mass="65706">MVLLKEGGTTPSEHAHASPNTAHSRHSRQLHRILDPFGLLGKAGEAVSGAVEDLGQRIDQGAQHVGNLMQRGASSINSAFKTHVNQMQEGLEEAGKVAGMIGEDLVDSVSSLVSNRLQEERGEEAVRKREGVVDGFLRLVGIDSSQVGLMALNVLIFLAELMDAMLREAQDPGLPRAIIQKLQRATGDDTACVQLLVCKLSPVVWGLQRSVAVSQARSRDPDTPPMGLMQTLYEALPPLNTFVNFSESCEHHPTPSTHADTHTPPTLLEGGKDKTTSVSSVPRLAPVYPILNTTLGILSFAAFAVYIAMLLGGLLGGEGPAREAVNRRGEAAPQGDITPNISSFNNTLQPAHTILPSLHHLPPIFPPPSTQDLGPLLSILGGHELAGLRGNTGNFRRKPLGVDGGPESSLGNFSGFPGVPKGSRGVTAARGVMEGLKKWTPVAPTLYDMKVEVTTPQEPPPSPPPTLPPPPHTGRNSTNALLQSPAGFLLTQAVTQDSSTSPFFTLISKSHARDTLPHALNNHSHTRILPSLPTNATNLSHSTTPKVTTYTLTSPRIAINSITTSRTQTPPTAPPSDTQAKNLTNLHWDRPATAAAIVSAVRKITLENLKEQQGAGDF</sequence>
<protein>
    <submittedName>
        <fullName evidence="2">Uncharacterized protein</fullName>
    </submittedName>
</protein>
<feature type="region of interest" description="Disordered" evidence="1">
    <location>
        <begin position="1"/>
        <end position="28"/>
    </location>
</feature>
<dbReference type="EMBL" id="JARAKH010000040">
    <property type="protein sequence ID" value="KAK8381514.1"/>
    <property type="molecule type" value="Genomic_DNA"/>
</dbReference>
<evidence type="ECO:0000313" key="2">
    <source>
        <dbReference type="EMBL" id="KAK8381514.1"/>
    </source>
</evidence>
<name>A0AAW0T1G9_SCYPA</name>